<protein>
    <submittedName>
        <fullName evidence="1">Uncharacterized protein</fullName>
    </submittedName>
</protein>
<organism evidence="1 2">
    <name type="scientific">Denitratisoma oestradiolicum</name>
    <dbReference type="NCBI Taxonomy" id="311182"/>
    <lineage>
        <taxon>Bacteria</taxon>
        <taxon>Pseudomonadati</taxon>
        <taxon>Pseudomonadota</taxon>
        <taxon>Betaproteobacteria</taxon>
        <taxon>Nitrosomonadales</taxon>
        <taxon>Sterolibacteriaceae</taxon>
        <taxon>Denitratisoma</taxon>
    </lineage>
</organism>
<evidence type="ECO:0000313" key="1">
    <source>
        <dbReference type="EMBL" id="CAB1370806.1"/>
    </source>
</evidence>
<accession>A0A6S6YDW5</accession>
<dbReference type="AlphaFoldDB" id="A0A6S6YDW5"/>
<name>A0A6S6YDW5_9PROT</name>
<dbReference type="EMBL" id="LR778301">
    <property type="protein sequence ID" value="CAB1370806.1"/>
    <property type="molecule type" value="Genomic_DNA"/>
</dbReference>
<evidence type="ECO:0000313" key="2">
    <source>
        <dbReference type="Proteomes" id="UP000515733"/>
    </source>
</evidence>
<keyword evidence="2" id="KW-1185">Reference proteome</keyword>
<sequence>MVTLDELCTIAERTGAGSASLRQACSLPRSAADMAPLPEPDGESGFDSSWEALLSAAPADPAG</sequence>
<proteinExistence type="predicted"/>
<dbReference type="RefSeq" id="WP_145769530.1">
    <property type="nucleotide sequence ID" value="NZ_LR778301.1"/>
</dbReference>
<dbReference type="KEGG" id="doe:DENOEST_3652"/>
<dbReference type="Proteomes" id="UP000515733">
    <property type="component" value="Chromosome"/>
</dbReference>
<reference evidence="1 2" key="1">
    <citation type="submission" date="2020-03" db="EMBL/GenBank/DDBJ databases">
        <authorList>
            <consortium name="Genoscope - CEA"/>
            <person name="William W."/>
        </authorList>
    </citation>
    <scope>NUCLEOTIDE SEQUENCE [LARGE SCALE GENOMIC DNA]</scope>
    <source>
        <strain evidence="2">DSM 16959</strain>
    </source>
</reference>
<gene>
    <name evidence="1" type="ORF">DENOEST_3652</name>
</gene>